<keyword evidence="2" id="KW-1185">Reference proteome</keyword>
<gene>
    <name evidence="1" type="ORF">F511_15884</name>
</gene>
<dbReference type="Proteomes" id="UP000250235">
    <property type="component" value="Unassembled WGS sequence"/>
</dbReference>
<protein>
    <submittedName>
        <fullName evidence="1">Chromatin structure-remodeling complex protein SYD-like</fullName>
    </submittedName>
</protein>
<reference evidence="1 2" key="1">
    <citation type="journal article" date="2015" name="Proc. Natl. Acad. Sci. U.S.A.">
        <title>The resurrection genome of Boea hygrometrica: A blueprint for survival of dehydration.</title>
        <authorList>
            <person name="Xiao L."/>
            <person name="Yang G."/>
            <person name="Zhang L."/>
            <person name="Yang X."/>
            <person name="Zhao S."/>
            <person name="Ji Z."/>
            <person name="Zhou Q."/>
            <person name="Hu M."/>
            <person name="Wang Y."/>
            <person name="Chen M."/>
            <person name="Xu Y."/>
            <person name="Jin H."/>
            <person name="Xiao X."/>
            <person name="Hu G."/>
            <person name="Bao F."/>
            <person name="Hu Y."/>
            <person name="Wan P."/>
            <person name="Li L."/>
            <person name="Deng X."/>
            <person name="Kuang T."/>
            <person name="Xiang C."/>
            <person name="Zhu J.K."/>
            <person name="Oliver M.J."/>
            <person name="He Y."/>
        </authorList>
    </citation>
    <scope>NUCLEOTIDE SEQUENCE [LARGE SCALE GENOMIC DNA]</scope>
    <source>
        <strain evidence="2">cv. XS01</strain>
    </source>
</reference>
<evidence type="ECO:0000313" key="2">
    <source>
        <dbReference type="Proteomes" id="UP000250235"/>
    </source>
</evidence>
<dbReference type="AlphaFoldDB" id="A0A2Z7C7I2"/>
<sequence>MSGTSSPHIMRGRVRDVHTQVVAPCMTSTHRLGGDVARVVRNGCATPAATCVREMWEDPESSMRDMRHNMHNDLRDGRSAPARRCPAPTTTQKDIAFQRLNSSIRIVWFTISISISSLVCTRKPVKISQTESSLRCGRNEFQWATTAASAAGGNDGRERRRLVLVSQLLMTQKTHFWIYLSDHGKRLEISPHDTLGITDSACKNQLIMVTIQYAPFSSNILTKSTTIGKSRVAKDSIAMHTSWRSNSDIACATSYRVEDFESELIRLAYSGYFSYRVSISDLRVFRFDSETSVTDTDSTQGFSDFRFDSVSILRGEYKISDLTDSITFLKYERRYFRCDGYTRKEIFLVATHKGNDRAVFRFQCFNRCELRISSDVIT</sequence>
<proteinExistence type="predicted"/>
<organism evidence="1 2">
    <name type="scientific">Dorcoceras hygrometricum</name>
    <dbReference type="NCBI Taxonomy" id="472368"/>
    <lineage>
        <taxon>Eukaryota</taxon>
        <taxon>Viridiplantae</taxon>
        <taxon>Streptophyta</taxon>
        <taxon>Embryophyta</taxon>
        <taxon>Tracheophyta</taxon>
        <taxon>Spermatophyta</taxon>
        <taxon>Magnoliopsida</taxon>
        <taxon>eudicotyledons</taxon>
        <taxon>Gunneridae</taxon>
        <taxon>Pentapetalae</taxon>
        <taxon>asterids</taxon>
        <taxon>lamiids</taxon>
        <taxon>Lamiales</taxon>
        <taxon>Gesneriaceae</taxon>
        <taxon>Didymocarpoideae</taxon>
        <taxon>Trichosporeae</taxon>
        <taxon>Loxocarpinae</taxon>
        <taxon>Dorcoceras</taxon>
    </lineage>
</organism>
<dbReference type="EMBL" id="KQ998972">
    <property type="protein sequence ID" value="KZV42677.1"/>
    <property type="molecule type" value="Genomic_DNA"/>
</dbReference>
<name>A0A2Z7C7I2_9LAMI</name>
<evidence type="ECO:0000313" key="1">
    <source>
        <dbReference type="EMBL" id="KZV42677.1"/>
    </source>
</evidence>
<accession>A0A2Z7C7I2</accession>